<dbReference type="InterPro" id="IPR055411">
    <property type="entry name" value="LRR_FXL15/At3g58940/PEG3-like"/>
</dbReference>
<dbReference type="PANTHER" id="PTHR34223:SF51">
    <property type="entry name" value="OS06G0556300 PROTEIN"/>
    <property type="match status" value="1"/>
</dbReference>
<dbReference type="AlphaFoldDB" id="A0AAV8FFQ0"/>
<dbReference type="InterPro" id="IPR032675">
    <property type="entry name" value="LRR_dom_sf"/>
</dbReference>
<dbReference type="InterPro" id="IPR053781">
    <property type="entry name" value="F-box_AtFBL13-like"/>
</dbReference>
<dbReference type="Pfam" id="PF24758">
    <property type="entry name" value="LRR_At5g56370"/>
    <property type="match status" value="1"/>
</dbReference>
<dbReference type="InterPro" id="IPR053197">
    <property type="entry name" value="F-box_SCFL_complex_component"/>
</dbReference>
<dbReference type="SUPFAM" id="SSF81383">
    <property type="entry name" value="F-box domain"/>
    <property type="match status" value="1"/>
</dbReference>
<feature type="domain" description="F-box" evidence="1">
    <location>
        <begin position="18"/>
        <end position="58"/>
    </location>
</feature>
<evidence type="ECO:0000313" key="3">
    <source>
        <dbReference type="Proteomes" id="UP001140206"/>
    </source>
</evidence>
<keyword evidence="3" id="KW-1185">Reference proteome</keyword>
<dbReference type="Pfam" id="PF00646">
    <property type="entry name" value="F-box"/>
    <property type="match status" value="1"/>
</dbReference>
<dbReference type="Gene3D" id="1.20.1280.50">
    <property type="match status" value="1"/>
</dbReference>
<evidence type="ECO:0000259" key="1">
    <source>
        <dbReference type="SMART" id="SM00256"/>
    </source>
</evidence>
<reference evidence="2" key="1">
    <citation type="submission" date="2022-08" db="EMBL/GenBank/DDBJ databases">
        <authorList>
            <person name="Marques A."/>
        </authorList>
    </citation>
    <scope>NUCLEOTIDE SEQUENCE</scope>
    <source>
        <strain evidence="2">RhyPub2mFocal</strain>
        <tissue evidence="2">Leaves</tissue>
    </source>
</reference>
<dbReference type="SUPFAM" id="SSF52058">
    <property type="entry name" value="L domain-like"/>
    <property type="match status" value="1"/>
</dbReference>
<name>A0AAV8FFQ0_9POAL</name>
<dbReference type="EMBL" id="JAMFTS010000002">
    <property type="protein sequence ID" value="KAJ4789753.1"/>
    <property type="molecule type" value="Genomic_DNA"/>
</dbReference>
<dbReference type="Gene3D" id="3.80.10.10">
    <property type="entry name" value="Ribonuclease Inhibitor"/>
    <property type="match status" value="1"/>
</dbReference>
<dbReference type="InterPro" id="IPR036047">
    <property type="entry name" value="F-box-like_dom_sf"/>
</dbReference>
<comment type="caution">
    <text evidence="2">The sequence shown here is derived from an EMBL/GenBank/DDBJ whole genome shotgun (WGS) entry which is preliminary data.</text>
</comment>
<dbReference type="Proteomes" id="UP001140206">
    <property type="component" value="Chromosome 2"/>
</dbReference>
<dbReference type="SMART" id="SM00256">
    <property type="entry name" value="FBOX"/>
    <property type="match status" value="1"/>
</dbReference>
<dbReference type="CDD" id="cd22160">
    <property type="entry name" value="F-box_AtFBL13-like"/>
    <property type="match status" value="1"/>
</dbReference>
<accession>A0AAV8FFQ0</accession>
<proteinExistence type="predicted"/>
<dbReference type="PANTHER" id="PTHR34223">
    <property type="entry name" value="OS11G0201299 PROTEIN"/>
    <property type="match status" value="1"/>
</dbReference>
<organism evidence="2 3">
    <name type="scientific">Rhynchospora pubera</name>
    <dbReference type="NCBI Taxonomy" id="906938"/>
    <lineage>
        <taxon>Eukaryota</taxon>
        <taxon>Viridiplantae</taxon>
        <taxon>Streptophyta</taxon>
        <taxon>Embryophyta</taxon>
        <taxon>Tracheophyta</taxon>
        <taxon>Spermatophyta</taxon>
        <taxon>Magnoliopsida</taxon>
        <taxon>Liliopsida</taxon>
        <taxon>Poales</taxon>
        <taxon>Cyperaceae</taxon>
        <taxon>Cyperoideae</taxon>
        <taxon>Rhynchosporeae</taxon>
        <taxon>Rhynchospora</taxon>
    </lineage>
</organism>
<evidence type="ECO:0000313" key="2">
    <source>
        <dbReference type="EMBL" id="KAJ4789753.1"/>
    </source>
</evidence>
<dbReference type="InterPro" id="IPR001810">
    <property type="entry name" value="F-box_dom"/>
</dbReference>
<sequence>MKRAVKSGRDKRDRISFLPDCLIHLIMSFLTAQEAVRTCLLSKRWKNLWTTLPFLDFDLKKFEYNGVPERRFDMFVSFVNTTLLLCEASDLHMFRLVELRDFKLYHMFVKSWIRYALKHNIKELTIELPLYYSSVPLDGVFNCASLINVSINELSNIIFETRLVTGVNLPCLKQLYLRGIELIQYFVDNLFSGCPVLEYLHLEDCGLGFSTMYSQSLKYLKIDCHEGLHYDPEEQMELIEAPNLLSFCYDQRSYQMGDKLHLKMPSLTSAVILCDEKLQGCTGKRSAELPRVFKFEGLFSGIFQLLLSVTSFQFTCFFFESLPTFGEAFTSISWLLLQPRG</sequence>
<gene>
    <name evidence="2" type="ORF">LUZ62_040999</name>
</gene>
<protein>
    <submittedName>
        <fullName evidence="2">F-box/RNI-like/FBD-like domains-containing protein</fullName>
    </submittedName>
</protein>